<reference evidence="2" key="1">
    <citation type="submission" date="2023-06" db="EMBL/GenBank/DDBJ databases">
        <authorList>
            <consortium name="Lawrence Berkeley National Laboratory"/>
            <person name="Ahrendt S."/>
            <person name="Sahu N."/>
            <person name="Indic B."/>
            <person name="Wong-Bajracharya J."/>
            <person name="Merenyi Z."/>
            <person name="Ke H.-M."/>
            <person name="Monk M."/>
            <person name="Kocsube S."/>
            <person name="Drula E."/>
            <person name="Lipzen A."/>
            <person name="Balint B."/>
            <person name="Henrissat B."/>
            <person name="Andreopoulos B."/>
            <person name="Martin F.M."/>
            <person name="Harder C.B."/>
            <person name="Rigling D."/>
            <person name="Ford K.L."/>
            <person name="Foster G.D."/>
            <person name="Pangilinan J."/>
            <person name="Papanicolaou A."/>
            <person name="Barry K."/>
            <person name="LaButti K."/>
            <person name="Viragh M."/>
            <person name="Koriabine M."/>
            <person name="Yan M."/>
            <person name="Riley R."/>
            <person name="Champramary S."/>
            <person name="Plett K.L."/>
            <person name="Tsai I.J."/>
            <person name="Slot J."/>
            <person name="Sipos G."/>
            <person name="Plett J."/>
            <person name="Nagy L.G."/>
            <person name="Grigoriev I.V."/>
        </authorList>
    </citation>
    <scope>NUCLEOTIDE SEQUENCE</scope>
    <source>
        <strain evidence="2">HWK02</strain>
    </source>
</reference>
<keyword evidence="1" id="KW-0472">Membrane</keyword>
<feature type="transmembrane region" description="Helical" evidence="1">
    <location>
        <begin position="27"/>
        <end position="45"/>
    </location>
</feature>
<dbReference type="EMBL" id="JAUEPU010000039">
    <property type="protein sequence ID" value="KAK0488373.1"/>
    <property type="molecule type" value="Genomic_DNA"/>
</dbReference>
<dbReference type="AlphaFoldDB" id="A0AA39PPX5"/>
<comment type="caution">
    <text evidence="2">The sequence shown here is derived from an EMBL/GenBank/DDBJ whole genome shotgun (WGS) entry which is preliminary data.</text>
</comment>
<accession>A0AA39PPX5</accession>
<proteinExistence type="predicted"/>
<evidence type="ECO:0000313" key="2">
    <source>
        <dbReference type="EMBL" id="KAK0488373.1"/>
    </source>
</evidence>
<protein>
    <submittedName>
        <fullName evidence="2">Uncharacterized protein</fullName>
    </submittedName>
</protein>
<keyword evidence="1" id="KW-1133">Transmembrane helix</keyword>
<dbReference type="Proteomes" id="UP001175228">
    <property type="component" value="Unassembled WGS sequence"/>
</dbReference>
<organism evidence="2 3">
    <name type="scientific">Armillaria luteobubalina</name>
    <dbReference type="NCBI Taxonomy" id="153913"/>
    <lineage>
        <taxon>Eukaryota</taxon>
        <taxon>Fungi</taxon>
        <taxon>Dikarya</taxon>
        <taxon>Basidiomycota</taxon>
        <taxon>Agaricomycotina</taxon>
        <taxon>Agaricomycetes</taxon>
        <taxon>Agaricomycetidae</taxon>
        <taxon>Agaricales</taxon>
        <taxon>Marasmiineae</taxon>
        <taxon>Physalacriaceae</taxon>
        <taxon>Armillaria</taxon>
    </lineage>
</organism>
<gene>
    <name evidence="2" type="ORF">EDD18DRAFT_1110344</name>
</gene>
<evidence type="ECO:0000256" key="1">
    <source>
        <dbReference type="SAM" id="Phobius"/>
    </source>
</evidence>
<keyword evidence="3" id="KW-1185">Reference proteome</keyword>
<name>A0AA39PPX5_9AGAR</name>
<sequence length="104" mass="11738">MALLYLLCPILTTVVFALVGSIRDWWAVAVLGTLVLSRMINVLVIKRRVSDSERWKETKEMGAGVLLAVLSQDRWVHLRGELPDVKQVTAGQWLRDENGQRALP</sequence>
<evidence type="ECO:0000313" key="3">
    <source>
        <dbReference type="Proteomes" id="UP001175228"/>
    </source>
</evidence>
<keyword evidence="1" id="KW-0812">Transmembrane</keyword>